<feature type="region of interest" description="Disordered" evidence="1">
    <location>
        <begin position="1"/>
        <end position="22"/>
    </location>
</feature>
<gene>
    <name evidence="2" type="ORF">C1J01_25780</name>
</gene>
<evidence type="ECO:0000313" key="2">
    <source>
        <dbReference type="EMBL" id="PZG14860.1"/>
    </source>
</evidence>
<dbReference type="EMBL" id="POUD01000118">
    <property type="protein sequence ID" value="PZG14860.1"/>
    <property type="molecule type" value="Genomic_DNA"/>
</dbReference>
<name>A0A2W2EMQ5_9ACTN</name>
<keyword evidence="3" id="KW-1185">Reference proteome</keyword>
<dbReference type="OrthoDB" id="9128359at2"/>
<dbReference type="RefSeq" id="WP_111181564.1">
    <property type="nucleotide sequence ID" value="NZ_POUD01000118.1"/>
</dbReference>
<feature type="compositionally biased region" description="Basic residues" evidence="1">
    <location>
        <begin position="1"/>
        <end position="15"/>
    </location>
</feature>
<proteinExistence type="predicted"/>
<sequence length="76" mass="8485">MKRLNKIRNTLKHNGGHPDQPTINLAATDTTTFLEASTPLVFQLDYAAVSMADVIPSSRCATWYARRRPQALTANR</sequence>
<organism evidence="2 3">
    <name type="scientific">Nonomuraea aridisoli</name>
    <dbReference type="NCBI Taxonomy" id="2070368"/>
    <lineage>
        <taxon>Bacteria</taxon>
        <taxon>Bacillati</taxon>
        <taxon>Actinomycetota</taxon>
        <taxon>Actinomycetes</taxon>
        <taxon>Streptosporangiales</taxon>
        <taxon>Streptosporangiaceae</taxon>
        <taxon>Nonomuraea</taxon>
    </lineage>
</organism>
<protein>
    <submittedName>
        <fullName evidence="2">Uncharacterized protein</fullName>
    </submittedName>
</protein>
<comment type="caution">
    <text evidence="2">The sequence shown here is derived from an EMBL/GenBank/DDBJ whole genome shotgun (WGS) entry which is preliminary data.</text>
</comment>
<dbReference type="Proteomes" id="UP000249304">
    <property type="component" value="Unassembled WGS sequence"/>
</dbReference>
<evidence type="ECO:0000256" key="1">
    <source>
        <dbReference type="SAM" id="MobiDB-lite"/>
    </source>
</evidence>
<evidence type="ECO:0000313" key="3">
    <source>
        <dbReference type="Proteomes" id="UP000249304"/>
    </source>
</evidence>
<reference evidence="2 3" key="1">
    <citation type="submission" date="2018-01" db="EMBL/GenBank/DDBJ databases">
        <title>Draft genome sequence of Nonomuraea sp. KC333.</title>
        <authorList>
            <person name="Sahin N."/>
            <person name="Saygin H."/>
            <person name="Ay H."/>
        </authorList>
    </citation>
    <scope>NUCLEOTIDE SEQUENCE [LARGE SCALE GENOMIC DNA]</scope>
    <source>
        <strain evidence="2 3">KC333</strain>
    </source>
</reference>
<accession>A0A2W2EMQ5</accession>
<dbReference type="AlphaFoldDB" id="A0A2W2EMQ5"/>